<sequence>MTNVQKGAGLEAYYQERFNSDPYSLLDFFDADISAAAADAFVNWSSVRGLVRLNGERFKAYSKAKILTTDSRYDGKVMVWGELKKTDPKPATDTRPALAAIEYPALTFSNNAASPSYWSGFTALLDLYQREKGIDTSERDREFLAKQEAKRLEREARQAAEEAAQRIREERIQGEFSAYKNAWLTGERGEFEYEGTRKDRTTFIARGFVEVIGDEDGSAPYLQKKQIGAIASRFKMKRMRDSHGVFTAVPLLNIHGQFLGLQRLYDDKKLQGTGVKMDGAHCIFGDIETAEIRISVEGFATGASVYLAELEAGRNIAVVVAFNVDNLVKVLRIYDKFYPGWRFLNAADNDQWKDAGNAGMLAALEIHRDLQHVATVPTFESMSLDEVAKARETGKGPTDWNDYHCRYGLKSTAKALHARDSMHRAEKDWFSYCLQRLAHSGGKDRVEKAAKMAVNAGLLLVPIKYSVDEVVGRVIENLHPSTPVALHAKMRSLAHWICRQKVNQAQQLRGFSVKALANPNVRYMKIEGVRAEHGGIELPAHMADLVESLEGVIVVRAPMGSGKTEKLIAPLMKASTKAAYIAHRISLLEDAAARLNVEHYQLVTARQMPWVSHMACCVNSLTAPKFYNAEERSWFTTLETLCIDEASQVIRHTTTGPVEGRVRVLDSLIEAVAAAKRVLLCDADANDGVIEFCEIARPGEVITVLDIVGTTDHIRVDHGDDETVWQLAIDQICAGRRVLVANDSAESAKKMAALIEAKVSEEEIAPVRMLLVHADSKADPDVEEFLRNPNEEALKYDVLIYSPAISSGVSMTTPHFEHHFGLFSGNTVGPSDAVQMLRRDRTARHYVVGIGHTSGQRETDPESLYRGLLVAEDLVCQFQETPEEFRLTRKKTAFDKIWLSTVTSENKARNSFANNLLLMLSGEGYQVQRLAIDPQTIDDLTDISRKNRKFAGELVFAKRMDLIDSVETPTEEAFLKLNRQEVRSEAESAQVDRYHIEHQLGVDEIRADDVAFYDNRGIAKVVQLELLQADESQAKAYDLAQRKARVVITQHRFKTPAHALLKQIFEILTLDRHSGTGEFNSLQCRQVLELLKRDQATLDLYNALKLGRPVASLNAKVCATTVVKSILERLGLVTKKRKTNGQVLFGLNMDNWAFVMGYVQRRAAKNVHSLTTHDHETTHQPLLAPEELAEAPKAQHAPITAGATGSDTLQVEGVSTVEKYPLEVAERVFAFASLCELPPGTPVVQLVGAIDPRVVRRMANPGEEFSTLKWMLGYAAKLLRPQARYTV</sequence>
<organism evidence="2 3">
    <name type="scientific">Pseudomonas frederiksbergensis</name>
    <dbReference type="NCBI Taxonomy" id="104087"/>
    <lineage>
        <taxon>Bacteria</taxon>
        <taxon>Pseudomonadati</taxon>
        <taxon>Pseudomonadota</taxon>
        <taxon>Gammaproteobacteria</taxon>
        <taxon>Pseudomonadales</taxon>
        <taxon>Pseudomonadaceae</taxon>
        <taxon>Pseudomonas</taxon>
    </lineage>
</organism>
<gene>
    <name evidence="2" type="ORF">BK662_11595</name>
</gene>
<comment type="caution">
    <text evidence="2">The sequence shown here is derived from an EMBL/GenBank/DDBJ whole genome shotgun (WGS) entry which is preliminary data.</text>
</comment>
<evidence type="ECO:0008006" key="4">
    <source>
        <dbReference type="Google" id="ProtNLM"/>
    </source>
</evidence>
<dbReference type="Proteomes" id="UP000284002">
    <property type="component" value="Unassembled WGS sequence"/>
</dbReference>
<dbReference type="NCBIfam" id="NF042913">
    <property type="entry name" value="CyRepA1"/>
    <property type="match status" value="1"/>
</dbReference>
<evidence type="ECO:0000256" key="1">
    <source>
        <dbReference type="SAM" id="Coils"/>
    </source>
</evidence>
<feature type="coiled-coil region" evidence="1">
    <location>
        <begin position="142"/>
        <end position="173"/>
    </location>
</feature>
<evidence type="ECO:0000313" key="3">
    <source>
        <dbReference type="Proteomes" id="UP000284002"/>
    </source>
</evidence>
<dbReference type="RefSeq" id="WP_123358267.1">
    <property type="nucleotide sequence ID" value="NZ_MOBM01000014.1"/>
</dbReference>
<dbReference type="InterPro" id="IPR027417">
    <property type="entry name" value="P-loop_NTPase"/>
</dbReference>
<protein>
    <recommendedName>
        <fullName evidence="4">Toprim domain-containing protein</fullName>
    </recommendedName>
</protein>
<dbReference type="InterPro" id="IPR049996">
    <property type="entry name" value="Slr7037-like"/>
</dbReference>
<dbReference type="SUPFAM" id="SSF52540">
    <property type="entry name" value="P-loop containing nucleoside triphosphate hydrolases"/>
    <property type="match status" value="1"/>
</dbReference>
<accession>A0A423HSA6</accession>
<name>A0A423HSA6_9PSED</name>
<dbReference type="Gene3D" id="3.40.50.300">
    <property type="entry name" value="P-loop containing nucleotide triphosphate hydrolases"/>
    <property type="match status" value="1"/>
</dbReference>
<proteinExistence type="predicted"/>
<evidence type="ECO:0000313" key="2">
    <source>
        <dbReference type="EMBL" id="RON16065.1"/>
    </source>
</evidence>
<keyword evidence="1" id="KW-0175">Coiled coil</keyword>
<reference evidence="2 3" key="1">
    <citation type="submission" date="2016-10" db="EMBL/GenBank/DDBJ databases">
        <title>Comparative genome analysis of multiple Pseudomonas spp. focuses on biocontrol and plant growth promoting traits.</title>
        <authorList>
            <person name="Tao X.-Y."/>
            <person name="Taylor C.G."/>
        </authorList>
    </citation>
    <scope>NUCLEOTIDE SEQUENCE [LARGE SCALE GENOMIC DNA]</scope>
    <source>
        <strain evidence="2 3">36C6</strain>
    </source>
</reference>
<dbReference type="EMBL" id="MOBM01000014">
    <property type="protein sequence ID" value="RON16065.1"/>
    <property type="molecule type" value="Genomic_DNA"/>
</dbReference>